<dbReference type="InterPro" id="IPR003439">
    <property type="entry name" value="ABC_transporter-like_ATP-bd"/>
</dbReference>
<reference evidence="9 10" key="1">
    <citation type="submission" date="2016-11" db="EMBL/GenBank/DDBJ databases">
        <authorList>
            <person name="Varghese N."/>
            <person name="Submissions S."/>
        </authorList>
    </citation>
    <scope>NUCLEOTIDE SEQUENCE [LARGE SCALE GENOMIC DNA]</scope>
    <source>
        <strain evidence="9 10">DSM 17919</strain>
    </source>
</reference>
<evidence type="ECO:0000256" key="7">
    <source>
        <dbReference type="ARBA" id="ARBA00023136"/>
    </source>
</evidence>
<evidence type="ECO:0000256" key="1">
    <source>
        <dbReference type="ARBA" id="ARBA00004417"/>
    </source>
</evidence>
<dbReference type="PROSITE" id="PS00211">
    <property type="entry name" value="ABC_TRANSPORTER_1"/>
    <property type="match status" value="1"/>
</dbReference>
<dbReference type="NCBIfam" id="TIGR01727">
    <property type="entry name" value="oligo_HPY"/>
    <property type="match status" value="1"/>
</dbReference>
<feature type="domain" description="ABC transporter" evidence="8">
    <location>
        <begin position="5"/>
        <end position="257"/>
    </location>
</feature>
<evidence type="ECO:0000256" key="3">
    <source>
        <dbReference type="ARBA" id="ARBA00022448"/>
    </source>
</evidence>
<comment type="subcellular location">
    <subcellularLocation>
        <location evidence="1">Cell inner membrane</location>
        <topology evidence="1">Peripheral membrane protein</topology>
    </subcellularLocation>
</comment>
<dbReference type="RefSeq" id="WP_019999670.1">
    <property type="nucleotide sequence ID" value="NZ_CP192219.1"/>
</dbReference>
<keyword evidence="7" id="KW-0472">Membrane</keyword>
<dbReference type="FunFam" id="3.40.50.300:FF:000016">
    <property type="entry name" value="Oligopeptide ABC transporter ATP-binding component"/>
    <property type="match status" value="1"/>
</dbReference>
<comment type="caution">
    <text evidence="9">The sequence shown here is derived from an EMBL/GenBank/DDBJ whole genome shotgun (WGS) entry which is preliminary data.</text>
</comment>
<dbReference type="SMART" id="SM00382">
    <property type="entry name" value="AAA"/>
    <property type="match status" value="1"/>
</dbReference>
<dbReference type="Pfam" id="PF08352">
    <property type="entry name" value="oligo_HPY"/>
    <property type="match status" value="1"/>
</dbReference>
<dbReference type="InterPro" id="IPR017871">
    <property type="entry name" value="ABC_transporter-like_CS"/>
</dbReference>
<organism evidence="9 10">
    <name type="scientific">Halodesulfovibrio aestuarii</name>
    <dbReference type="NCBI Taxonomy" id="126333"/>
    <lineage>
        <taxon>Bacteria</taxon>
        <taxon>Pseudomonadati</taxon>
        <taxon>Thermodesulfobacteriota</taxon>
        <taxon>Desulfovibrionia</taxon>
        <taxon>Desulfovibrionales</taxon>
        <taxon>Desulfovibrionaceae</taxon>
        <taxon>Halodesulfovibrio</taxon>
    </lineage>
</organism>
<keyword evidence="3" id="KW-0813">Transport</keyword>
<evidence type="ECO:0000256" key="2">
    <source>
        <dbReference type="ARBA" id="ARBA00005417"/>
    </source>
</evidence>
<evidence type="ECO:0000259" key="8">
    <source>
        <dbReference type="PROSITE" id="PS50893"/>
    </source>
</evidence>
<dbReference type="CDD" id="cd03257">
    <property type="entry name" value="ABC_NikE_OppD_transporters"/>
    <property type="match status" value="1"/>
</dbReference>
<evidence type="ECO:0000313" key="10">
    <source>
        <dbReference type="Proteomes" id="UP000184001"/>
    </source>
</evidence>
<dbReference type="PANTHER" id="PTHR43297:SF2">
    <property type="entry name" value="DIPEPTIDE TRANSPORT ATP-BINDING PROTEIN DPPD"/>
    <property type="match status" value="1"/>
</dbReference>
<gene>
    <name evidence="9" type="ORF">SAMN05660830_02428</name>
</gene>
<evidence type="ECO:0000256" key="6">
    <source>
        <dbReference type="ARBA" id="ARBA00022840"/>
    </source>
</evidence>
<dbReference type="InterPro" id="IPR027417">
    <property type="entry name" value="P-loop_NTPase"/>
</dbReference>
<sequence length="327" mass="35736">MPPLLSVQDLTTVFHTTTHGTLTAVDNVSFTINAGQSLGIVGESGCGKSVTSLSIMRLIPTPPGKIVSGKVIFDGQDLLTLPEKEMQRIRGNSISMIFQEPMTSLNPVFKIGDQIAEVVRLHEGLGKKPALNRAIELLHQVGIPSPAQRAKEFPHQLSGGMRQRVVIAMALACSPRLIIADEPTTALDVTIQGQILDLMHKLADDTGTALLLITHDLGVVAENTDDVVVMYSGRVVEQASTINLFKNPLHPYTQGLMRSIPTIPEKGTPLHRGMLETIPGVVAPLYAQPTGCRFHERCKHTFDKCRELEPPLLTPSNHRAVRCWLYE</sequence>
<dbReference type="PANTHER" id="PTHR43297">
    <property type="entry name" value="OLIGOPEPTIDE TRANSPORT ATP-BINDING PROTEIN APPD"/>
    <property type="match status" value="1"/>
</dbReference>
<evidence type="ECO:0000256" key="4">
    <source>
        <dbReference type="ARBA" id="ARBA00022475"/>
    </source>
</evidence>
<name>A0A8G2CAY8_9BACT</name>
<keyword evidence="6 9" id="KW-0067">ATP-binding</keyword>
<dbReference type="GO" id="GO:0005524">
    <property type="term" value="F:ATP binding"/>
    <property type="evidence" value="ECO:0007669"/>
    <property type="project" value="UniProtKB-KW"/>
</dbReference>
<protein>
    <submittedName>
        <fullName evidence="9">Peptide/nickel transport system ATP-binding protein</fullName>
    </submittedName>
</protein>
<dbReference type="Gene3D" id="3.40.50.300">
    <property type="entry name" value="P-loop containing nucleotide triphosphate hydrolases"/>
    <property type="match status" value="1"/>
</dbReference>
<comment type="similarity">
    <text evidence="2">Belongs to the ABC transporter superfamily.</text>
</comment>
<dbReference type="AlphaFoldDB" id="A0A8G2CAY8"/>
<evidence type="ECO:0000313" key="9">
    <source>
        <dbReference type="EMBL" id="SHJ44521.1"/>
    </source>
</evidence>
<keyword evidence="5" id="KW-0547">Nucleotide-binding</keyword>
<dbReference type="InterPro" id="IPR003593">
    <property type="entry name" value="AAA+_ATPase"/>
</dbReference>
<dbReference type="InterPro" id="IPR013563">
    <property type="entry name" value="Oligopep_ABC_C"/>
</dbReference>
<accession>A0A8G2CAY8</accession>
<evidence type="ECO:0000256" key="5">
    <source>
        <dbReference type="ARBA" id="ARBA00022741"/>
    </source>
</evidence>
<dbReference type="EMBL" id="FQZR01000006">
    <property type="protein sequence ID" value="SHJ44521.1"/>
    <property type="molecule type" value="Genomic_DNA"/>
</dbReference>
<keyword evidence="4" id="KW-1003">Cell membrane</keyword>
<dbReference type="GO" id="GO:0015833">
    <property type="term" value="P:peptide transport"/>
    <property type="evidence" value="ECO:0007669"/>
    <property type="project" value="InterPro"/>
</dbReference>
<proteinExistence type="inferred from homology"/>
<dbReference type="InterPro" id="IPR050388">
    <property type="entry name" value="ABC_Ni/Peptide_Import"/>
</dbReference>
<dbReference type="PROSITE" id="PS50893">
    <property type="entry name" value="ABC_TRANSPORTER_2"/>
    <property type="match status" value="1"/>
</dbReference>
<dbReference type="Pfam" id="PF00005">
    <property type="entry name" value="ABC_tran"/>
    <property type="match status" value="1"/>
</dbReference>
<dbReference type="SUPFAM" id="SSF52540">
    <property type="entry name" value="P-loop containing nucleoside triphosphate hydrolases"/>
    <property type="match status" value="1"/>
</dbReference>
<dbReference type="GO" id="GO:0016887">
    <property type="term" value="F:ATP hydrolysis activity"/>
    <property type="evidence" value="ECO:0007669"/>
    <property type="project" value="InterPro"/>
</dbReference>
<dbReference type="Proteomes" id="UP000184001">
    <property type="component" value="Unassembled WGS sequence"/>
</dbReference>
<dbReference type="GO" id="GO:0005886">
    <property type="term" value="C:plasma membrane"/>
    <property type="evidence" value="ECO:0007669"/>
    <property type="project" value="UniProtKB-SubCell"/>
</dbReference>